<dbReference type="Proteomes" id="UP001157091">
    <property type="component" value="Unassembled WGS sequence"/>
</dbReference>
<evidence type="ECO:0000256" key="7">
    <source>
        <dbReference type="ARBA" id="ARBA00022840"/>
    </source>
</evidence>
<dbReference type="EC" id="2.7.13.3" evidence="2"/>
<protein>
    <recommendedName>
        <fullName evidence="2">histidine kinase</fullName>
        <ecNumber evidence="2">2.7.13.3</ecNumber>
    </recommendedName>
</protein>
<dbReference type="SUPFAM" id="SSF55874">
    <property type="entry name" value="ATPase domain of HSP90 chaperone/DNA topoisomerase II/histidine kinase"/>
    <property type="match status" value="1"/>
</dbReference>
<dbReference type="EMBL" id="BSUK01000001">
    <property type="protein sequence ID" value="GMA24129.1"/>
    <property type="molecule type" value="Genomic_DNA"/>
</dbReference>
<evidence type="ECO:0000259" key="11">
    <source>
        <dbReference type="SMART" id="SM00387"/>
    </source>
</evidence>
<keyword evidence="3" id="KW-0597">Phosphoprotein</keyword>
<dbReference type="Gene3D" id="1.20.5.1930">
    <property type="match status" value="1"/>
</dbReference>
<keyword evidence="8" id="KW-0902">Two-component regulatory system</keyword>
<dbReference type="InterPro" id="IPR003594">
    <property type="entry name" value="HATPase_dom"/>
</dbReference>
<dbReference type="PANTHER" id="PTHR24421:SF10">
    <property type="entry name" value="NITRATE_NITRITE SENSOR PROTEIN NARQ"/>
    <property type="match status" value="1"/>
</dbReference>
<feature type="compositionally biased region" description="Low complexity" evidence="9">
    <location>
        <begin position="301"/>
        <end position="340"/>
    </location>
</feature>
<evidence type="ECO:0000256" key="8">
    <source>
        <dbReference type="ARBA" id="ARBA00023012"/>
    </source>
</evidence>
<feature type="region of interest" description="Disordered" evidence="9">
    <location>
        <begin position="137"/>
        <end position="195"/>
    </location>
</feature>
<evidence type="ECO:0000256" key="10">
    <source>
        <dbReference type="SAM" id="Phobius"/>
    </source>
</evidence>
<dbReference type="SMART" id="SM00387">
    <property type="entry name" value="HATPase_c"/>
    <property type="match status" value="1"/>
</dbReference>
<feature type="transmembrane region" description="Helical" evidence="10">
    <location>
        <begin position="88"/>
        <end position="107"/>
    </location>
</feature>
<feature type="compositionally biased region" description="Low complexity" evidence="9">
    <location>
        <begin position="137"/>
        <end position="152"/>
    </location>
</feature>
<keyword evidence="10" id="KW-1133">Transmembrane helix</keyword>
<feature type="compositionally biased region" description="Basic and acidic residues" evidence="9">
    <location>
        <begin position="483"/>
        <end position="526"/>
    </location>
</feature>
<feature type="region of interest" description="Disordered" evidence="9">
    <location>
        <begin position="461"/>
        <end position="526"/>
    </location>
</feature>
<dbReference type="PANTHER" id="PTHR24421">
    <property type="entry name" value="NITRATE/NITRITE SENSOR PROTEIN NARX-RELATED"/>
    <property type="match status" value="1"/>
</dbReference>
<evidence type="ECO:0000256" key="5">
    <source>
        <dbReference type="ARBA" id="ARBA00022741"/>
    </source>
</evidence>
<dbReference type="Pfam" id="PF02518">
    <property type="entry name" value="HATPase_c"/>
    <property type="match status" value="1"/>
</dbReference>
<evidence type="ECO:0000313" key="13">
    <source>
        <dbReference type="Proteomes" id="UP001157091"/>
    </source>
</evidence>
<dbReference type="InterPro" id="IPR011712">
    <property type="entry name" value="Sig_transdc_His_kin_sub3_dim/P"/>
</dbReference>
<proteinExistence type="predicted"/>
<feature type="compositionally biased region" description="Low complexity" evidence="9">
    <location>
        <begin position="427"/>
        <end position="441"/>
    </location>
</feature>
<feature type="compositionally biased region" description="Basic and acidic residues" evidence="9">
    <location>
        <begin position="461"/>
        <end position="474"/>
    </location>
</feature>
<keyword evidence="10" id="KW-0812">Transmembrane</keyword>
<organism evidence="12 13">
    <name type="scientific">Luteimicrobium album</name>
    <dbReference type="NCBI Taxonomy" id="1054550"/>
    <lineage>
        <taxon>Bacteria</taxon>
        <taxon>Bacillati</taxon>
        <taxon>Actinomycetota</taxon>
        <taxon>Actinomycetes</taxon>
        <taxon>Micrococcales</taxon>
        <taxon>Luteimicrobium</taxon>
    </lineage>
</organism>
<feature type="region of interest" description="Disordered" evidence="9">
    <location>
        <begin position="423"/>
        <end position="443"/>
    </location>
</feature>
<keyword evidence="4" id="KW-0808">Transferase</keyword>
<feature type="region of interest" description="Disordered" evidence="9">
    <location>
        <begin position="1"/>
        <end position="55"/>
    </location>
</feature>
<dbReference type="InterPro" id="IPR036890">
    <property type="entry name" value="HATPase_C_sf"/>
</dbReference>
<reference evidence="13" key="1">
    <citation type="journal article" date="2019" name="Int. J. Syst. Evol. Microbiol.">
        <title>The Global Catalogue of Microorganisms (GCM) 10K type strain sequencing project: providing services to taxonomists for standard genome sequencing and annotation.</title>
        <authorList>
            <consortium name="The Broad Institute Genomics Platform"/>
            <consortium name="The Broad Institute Genome Sequencing Center for Infectious Disease"/>
            <person name="Wu L."/>
            <person name="Ma J."/>
        </authorList>
    </citation>
    <scope>NUCLEOTIDE SEQUENCE [LARGE SCALE GENOMIC DNA]</scope>
    <source>
        <strain evidence="13">NBRC 106348</strain>
    </source>
</reference>
<feature type="compositionally biased region" description="Basic residues" evidence="9">
    <location>
        <begin position="170"/>
        <end position="188"/>
    </location>
</feature>
<evidence type="ECO:0000256" key="4">
    <source>
        <dbReference type="ARBA" id="ARBA00022679"/>
    </source>
</evidence>
<dbReference type="Gene3D" id="3.30.565.10">
    <property type="entry name" value="Histidine kinase-like ATPase, C-terminal domain"/>
    <property type="match status" value="1"/>
</dbReference>
<keyword evidence="13" id="KW-1185">Reference proteome</keyword>
<evidence type="ECO:0000256" key="9">
    <source>
        <dbReference type="SAM" id="MobiDB-lite"/>
    </source>
</evidence>
<evidence type="ECO:0000256" key="6">
    <source>
        <dbReference type="ARBA" id="ARBA00022777"/>
    </source>
</evidence>
<evidence type="ECO:0000256" key="2">
    <source>
        <dbReference type="ARBA" id="ARBA00012438"/>
    </source>
</evidence>
<keyword evidence="6" id="KW-0418">Kinase</keyword>
<feature type="transmembrane region" description="Helical" evidence="10">
    <location>
        <begin position="63"/>
        <end position="82"/>
    </location>
</feature>
<feature type="region of interest" description="Disordered" evidence="9">
    <location>
        <begin position="299"/>
        <end position="341"/>
    </location>
</feature>
<feature type="transmembrane region" description="Helical" evidence="10">
    <location>
        <begin position="114"/>
        <end position="132"/>
    </location>
</feature>
<evidence type="ECO:0000313" key="12">
    <source>
        <dbReference type="EMBL" id="GMA24129.1"/>
    </source>
</evidence>
<name>A0ABQ6I092_9MICO</name>
<accession>A0ABQ6I092</accession>
<dbReference type="Pfam" id="PF07730">
    <property type="entry name" value="HisKA_3"/>
    <property type="match status" value="1"/>
</dbReference>
<feature type="domain" description="Histidine kinase/HSP90-like ATPase" evidence="11">
    <location>
        <begin position="379"/>
        <end position="480"/>
    </location>
</feature>
<keyword evidence="10" id="KW-0472">Membrane</keyword>
<evidence type="ECO:0000256" key="1">
    <source>
        <dbReference type="ARBA" id="ARBA00000085"/>
    </source>
</evidence>
<dbReference type="InterPro" id="IPR050482">
    <property type="entry name" value="Sensor_HK_TwoCompSys"/>
</dbReference>
<evidence type="ECO:0000256" key="3">
    <source>
        <dbReference type="ARBA" id="ARBA00022553"/>
    </source>
</evidence>
<comment type="caution">
    <text evidence="12">The sequence shown here is derived from an EMBL/GenBank/DDBJ whole genome shotgun (WGS) entry which is preliminary data.</text>
</comment>
<sequence length="526" mass="54992">MGPILPGGHRQHRPAPGYRSAWAPGPTRGTPPANTVEGMTGAGTTSTTFPAPPGPLDRRRPRLFLAIALAFVAFVGTLGASHRFAHDARALDVGAVLLLAVAPLVVAFSLRRRVTAVVVTVAALGAYVLAGYPSGRCSARPKGCSSRSSSAARRGRGGSPPGRVWERSRSSCRWRSRPATRRSRRPRRSSAGSRGRACCCCSRALRGRFDRLAERRARAREAADRREYDAVTAERLRIARELHDVLAHSLSAITVQAGVGLHLLDRDVEQARSALTQIRSTSRDALDEVRSVLGIVRADDGAPAGGPATPGTGSGGATVAAPTAGDTGNPAGAGPAPRAPSWTLDALPRLVDEFTVPGGPVATLDDALDPGLRAQVPPHVAGVVYRVVQEALTNARRHASGATRVDVQLEADPSSGGALVVRVSDDGPGPAAEGEAAPSSGYGLRGMRERVEAAGGVVRAGARDDARPGFEVEARVPLAPPDLSERGARIQEPGSDTHAHPTRVSERDIRIRAPRSDRPDAKGEGT</sequence>
<keyword evidence="7" id="KW-0067">ATP-binding</keyword>
<comment type="catalytic activity">
    <reaction evidence="1">
        <text>ATP + protein L-histidine = ADP + protein N-phospho-L-histidine.</text>
        <dbReference type="EC" id="2.7.13.3"/>
    </reaction>
</comment>
<keyword evidence="5" id="KW-0547">Nucleotide-binding</keyword>
<gene>
    <name evidence="12" type="ORF">GCM10025864_18880</name>
</gene>
<dbReference type="CDD" id="cd16917">
    <property type="entry name" value="HATPase_UhpB-NarQ-NarX-like"/>
    <property type="match status" value="1"/>
</dbReference>